<name>K1TVT0_9ZZZZ</name>
<feature type="compositionally biased region" description="Basic and acidic residues" evidence="1">
    <location>
        <begin position="65"/>
        <end position="79"/>
    </location>
</feature>
<comment type="caution">
    <text evidence="4">The sequence shown here is derived from an EMBL/GenBank/DDBJ whole genome shotgun (WGS) entry which is preliminary data.</text>
</comment>
<keyword evidence="4" id="KW-0723">Serine/threonine-protein kinase</keyword>
<dbReference type="CDD" id="cd06577">
    <property type="entry name" value="PASTA_pknB"/>
    <property type="match status" value="2"/>
</dbReference>
<keyword evidence="4" id="KW-0418">Kinase</keyword>
<evidence type="ECO:0000259" key="3">
    <source>
        <dbReference type="PROSITE" id="PS51178"/>
    </source>
</evidence>
<accession>K1TVT0</accession>
<dbReference type="SMART" id="SM00740">
    <property type="entry name" value="PASTA"/>
    <property type="match status" value="2"/>
</dbReference>
<keyword evidence="2" id="KW-0472">Membrane</keyword>
<protein>
    <submittedName>
        <fullName evidence="4">Serine/threonine protein kinase</fullName>
    </submittedName>
</protein>
<proteinExistence type="predicted"/>
<feature type="transmembrane region" description="Helical" evidence="2">
    <location>
        <begin position="87"/>
        <end position="108"/>
    </location>
</feature>
<keyword evidence="2" id="KW-0812">Transmembrane</keyword>
<gene>
    <name evidence="4" type="ORF">OBE_00507</name>
</gene>
<keyword evidence="4" id="KW-0808">Transferase</keyword>
<organism evidence="4">
    <name type="scientific">human gut metagenome</name>
    <dbReference type="NCBI Taxonomy" id="408170"/>
    <lineage>
        <taxon>unclassified sequences</taxon>
        <taxon>metagenomes</taxon>
        <taxon>organismal metagenomes</taxon>
    </lineage>
</organism>
<dbReference type="AlphaFoldDB" id="K1TVT0"/>
<dbReference type="PROSITE" id="PS51178">
    <property type="entry name" value="PASTA"/>
    <property type="match status" value="2"/>
</dbReference>
<dbReference type="Gene3D" id="3.30.10.20">
    <property type="match status" value="2"/>
</dbReference>
<dbReference type="Pfam" id="PF03793">
    <property type="entry name" value="PASTA"/>
    <property type="match status" value="2"/>
</dbReference>
<evidence type="ECO:0000313" key="4">
    <source>
        <dbReference type="EMBL" id="EKC77137.1"/>
    </source>
</evidence>
<sequence length="286" mass="31422">AYLVSAIHNGLQLQPEDRIRTVDDLREQLSGSPSTMATNKIKYETPIEDAPKKQDQPTTTADEEAERKRREKLRREQERKQEQTKTLLITFGICVAIGLVVLGGWLFATREKAQKDNTTPTEEVSLVSVPNFAGQSYTRISTDEVQNQRFKITAKYEYNNKVNVGYIISQSIEEGQQVPYGTELVLTVSKGTEYIDIPDVSGKDYADAEKTLTDAGFTVKKVEKSNDGTHQAGKVIASTPSAGTSAESGSEVYLQVWGAAPTTTSASTTKSSNGFGIDIPRISDIF</sequence>
<dbReference type="GO" id="GO:0004674">
    <property type="term" value="F:protein serine/threonine kinase activity"/>
    <property type="evidence" value="ECO:0007669"/>
    <property type="project" value="UniProtKB-KW"/>
</dbReference>
<evidence type="ECO:0000256" key="2">
    <source>
        <dbReference type="SAM" id="Phobius"/>
    </source>
</evidence>
<feature type="compositionally biased region" description="Polar residues" evidence="1">
    <location>
        <begin position="29"/>
        <end position="38"/>
    </location>
</feature>
<feature type="domain" description="PASTA" evidence="3">
    <location>
        <begin position="191"/>
        <end position="258"/>
    </location>
</feature>
<feature type="domain" description="PASTA" evidence="3">
    <location>
        <begin position="123"/>
        <end position="190"/>
    </location>
</feature>
<dbReference type="EMBL" id="AJWZ01000346">
    <property type="protein sequence ID" value="EKC77137.1"/>
    <property type="molecule type" value="Genomic_DNA"/>
</dbReference>
<evidence type="ECO:0000256" key="1">
    <source>
        <dbReference type="SAM" id="MobiDB-lite"/>
    </source>
</evidence>
<feature type="region of interest" description="Disordered" evidence="1">
    <location>
        <begin position="29"/>
        <end position="79"/>
    </location>
</feature>
<feature type="non-terminal residue" evidence="4">
    <location>
        <position position="1"/>
    </location>
</feature>
<feature type="compositionally biased region" description="Basic and acidic residues" evidence="1">
    <location>
        <begin position="41"/>
        <end position="55"/>
    </location>
</feature>
<keyword evidence="2" id="KW-1133">Transmembrane helix</keyword>
<dbReference type="InterPro" id="IPR005543">
    <property type="entry name" value="PASTA_dom"/>
</dbReference>
<reference evidence="4" key="1">
    <citation type="journal article" date="2013" name="Environ. Microbiol.">
        <title>Microbiota from the distal guts of lean and obese adolescents exhibit partial functional redundancy besides clear differences in community structure.</title>
        <authorList>
            <person name="Ferrer M."/>
            <person name="Ruiz A."/>
            <person name="Lanza F."/>
            <person name="Haange S.B."/>
            <person name="Oberbach A."/>
            <person name="Till H."/>
            <person name="Bargiela R."/>
            <person name="Campoy C."/>
            <person name="Segura M.T."/>
            <person name="Richter M."/>
            <person name="von Bergen M."/>
            <person name="Seifert J."/>
            <person name="Suarez A."/>
        </authorList>
    </citation>
    <scope>NUCLEOTIDE SEQUENCE</scope>
</reference>